<name>A0A963Z8K8_9PROT</name>
<keyword evidence="2 5" id="KW-0812">Transmembrane</keyword>
<feature type="transmembrane region" description="Helical" evidence="5">
    <location>
        <begin position="41"/>
        <end position="58"/>
    </location>
</feature>
<gene>
    <name evidence="6" type="ORF">ACELLULO517_26660</name>
</gene>
<accession>A0A963Z8K8</accession>
<dbReference type="EMBL" id="JAESVA010000017">
    <property type="protein sequence ID" value="MCB8883857.1"/>
    <property type="molecule type" value="Genomic_DNA"/>
</dbReference>
<feature type="transmembrane region" description="Helical" evidence="5">
    <location>
        <begin position="149"/>
        <end position="175"/>
    </location>
</feature>
<sequence length="185" mass="19373">MARLYVLANVATAWCLALVLLAAFAAQFLSGEPPCPLCLMQRIAMMMAALGPLSVLVASARGALSSREIAVGASIAILASLLGACIATRQVLLHILPGDPGFGAPMLGYHLYTWCLVVFVCTILAAALQLCGLTWFQGQAQGAPAIARVTALLLGLVIVGNILSVIAEAGFAWHLPDNPTRYLLF</sequence>
<dbReference type="RefSeq" id="WP_227310599.1">
    <property type="nucleotide sequence ID" value="NZ_JAESVA010000017.1"/>
</dbReference>
<comment type="caution">
    <text evidence="6">The sequence shown here is derived from an EMBL/GenBank/DDBJ whole genome shotgun (WGS) entry which is preliminary data.</text>
</comment>
<dbReference type="Gene3D" id="1.20.1550.10">
    <property type="entry name" value="DsbB-like"/>
    <property type="match status" value="1"/>
</dbReference>
<comment type="subcellular location">
    <subcellularLocation>
        <location evidence="1">Membrane</location>
        <topology evidence="1">Multi-pass membrane protein</topology>
    </subcellularLocation>
</comment>
<evidence type="ECO:0000313" key="7">
    <source>
        <dbReference type="Proteomes" id="UP000721844"/>
    </source>
</evidence>
<feature type="transmembrane region" description="Helical" evidence="5">
    <location>
        <begin position="111"/>
        <end position="137"/>
    </location>
</feature>
<protein>
    <submittedName>
        <fullName evidence="6">Disulfide bond formation protein B</fullName>
    </submittedName>
</protein>
<dbReference type="GO" id="GO:0006457">
    <property type="term" value="P:protein folding"/>
    <property type="evidence" value="ECO:0007669"/>
    <property type="project" value="InterPro"/>
</dbReference>
<keyword evidence="4 5" id="KW-0472">Membrane</keyword>
<evidence type="ECO:0000256" key="5">
    <source>
        <dbReference type="SAM" id="Phobius"/>
    </source>
</evidence>
<dbReference type="InterPro" id="IPR003752">
    <property type="entry name" value="DiS_bond_form_DsbB/BdbC"/>
</dbReference>
<organism evidence="6 7">
    <name type="scientific">Acidisoma cellulosilyticum</name>
    <dbReference type="NCBI Taxonomy" id="2802395"/>
    <lineage>
        <taxon>Bacteria</taxon>
        <taxon>Pseudomonadati</taxon>
        <taxon>Pseudomonadota</taxon>
        <taxon>Alphaproteobacteria</taxon>
        <taxon>Acetobacterales</taxon>
        <taxon>Acidocellaceae</taxon>
        <taxon>Acidisoma</taxon>
    </lineage>
</organism>
<reference evidence="6 7" key="1">
    <citation type="journal article" date="2021" name="Microorganisms">
        <title>Acidisoma silvae sp. nov. and Acidisomacellulosilytica sp. nov., Two Acidophilic Bacteria Isolated from Decaying Wood, Hydrolyzing Cellulose and Producing Poly-3-hydroxybutyrate.</title>
        <authorList>
            <person name="Mieszkin S."/>
            <person name="Pouder E."/>
            <person name="Uroz S."/>
            <person name="Simon-Colin C."/>
            <person name="Alain K."/>
        </authorList>
    </citation>
    <scope>NUCLEOTIDE SEQUENCE [LARGE SCALE GENOMIC DNA]</scope>
    <source>
        <strain evidence="6 7">HW T5.17</strain>
    </source>
</reference>
<dbReference type="GO" id="GO:0015035">
    <property type="term" value="F:protein-disulfide reductase activity"/>
    <property type="evidence" value="ECO:0007669"/>
    <property type="project" value="InterPro"/>
</dbReference>
<dbReference type="GO" id="GO:0016020">
    <property type="term" value="C:membrane"/>
    <property type="evidence" value="ECO:0007669"/>
    <property type="project" value="UniProtKB-SubCell"/>
</dbReference>
<evidence type="ECO:0000256" key="3">
    <source>
        <dbReference type="ARBA" id="ARBA00022989"/>
    </source>
</evidence>
<dbReference type="Pfam" id="PF02600">
    <property type="entry name" value="DsbB"/>
    <property type="match status" value="1"/>
</dbReference>
<feature type="transmembrane region" description="Helical" evidence="5">
    <location>
        <begin position="70"/>
        <end position="91"/>
    </location>
</feature>
<dbReference type="Proteomes" id="UP000721844">
    <property type="component" value="Unassembled WGS sequence"/>
</dbReference>
<proteinExistence type="predicted"/>
<evidence type="ECO:0000256" key="1">
    <source>
        <dbReference type="ARBA" id="ARBA00004141"/>
    </source>
</evidence>
<dbReference type="SUPFAM" id="SSF158442">
    <property type="entry name" value="DsbB-like"/>
    <property type="match status" value="1"/>
</dbReference>
<keyword evidence="3 5" id="KW-1133">Transmembrane helix</keyword>
<keyword evidence="7" id="KW-1185">Reference proteome</keyword>
<evidence type="ECO:0000313" key="6">
    <source>
        <dbReference type="EMBL" id="MCB8883857.1"/>
    </source>
</evidence>
<dbReference type="InterPro" id="IPR023380">
    <property type="entry name" value="DsbB-like_sf"/>
</dbReference>
<evidence type="ECO:0000256" key="2">
    <source>
        <dbReference type="ARBA" id="ARBA00022692"/>
    </source>
</evidence>
<evidence type="ECO:0000256" key="4">
    <source>
        <dbReference type="ARBA" id="ARBA00023136"/>
    </source>
</evidence>
<dbReference type="AlphaFoldDB" id="A0A963Z8K8"/>